<dbReference type="AlphaFoldDB" id="A0A5N5FX93"/>
<reference evidence="3" key="2">
    <citation type="submission" date="2019-10" db="EMBL/GenBank/DDBJ databases">
        <title>A de novo genome assembly of a pear dwarfing rootstock.</title>
        <authorList>
            <person name="Wang F."/>
            <person name="Wang J."/>
            <person name="Li S."/>
            <person name="Zhang Y."/>
            <person name="Fang M."/>
            <person name="Ma L."/>
            <person name="Zhao Y."/>
            <person name="Jiang S."/>
        </authorList>
    </citation>
    <scope>NUCLEOTIDE SEQUENCE [LARGE SCALE GENOMIC DNA]</scope>
</reference>
<name>A0A5N5FX93_9ROSA</name>
<sequence length="68" mass="7769">MSIKERCLLIEWAIYAKDEYEDLPEEYQDMWQLLEAKSEPERVALLARKEGRSSQGGGSWPPTAASLP</sequence>
<gene>
    <name evidence="2" type="ORF">D8674_005938</name>
</gene>
<reference evidence="2 3" key="3">
    <citation type="submission" date="2019-11" db="EMBL/GenBank/DDBJ databases">
        <title>A de novo genome assembly of a pear dwarfing rootstock.</title>
        <authorList>
            <person name="Wang F."/>
            <person name="Wang J."/>
            <person name="Li S."/>
            <person name="Zhang Y."/>
            <person name="Fang M."/>
            <person name="Ma L."/>
            <person name="Zhao Y."/>
            <person name="Jiang S."/>
        </authorList>
    </citation>
    <scope>NUCLEOTIDE SEQUENCE [LARGE SCALE GENOMIC DNA]</scope>
    <source>
        <strain evidence="2">S2</strain>
        <tissue evidence="2">Leaf</tissue>
    </source>
</reference>
<feature type="region of interest" description="Disordered" evidence="1">
    <location>
        <begin position="48"/>
        <end position="68"/>
    </location>
</feature>
<reference evidence="2 3" key="1">
    <citation type="submission" date="2019-09" db="EMBL/GenBank/DDBJ databases">
        <authorList>
            <person name="Ou C."/>
        </authorList>
    </citation>
    <scope>NUCLEOTIDE SEQUENCE [LARGE SCALE GENOMIC DNA]</scope>
    <source>
        <strain evidence="2">S2</strain>
        <tissue evidence="2">Leaf</tissue>
    </source>
</reference>
<comment type="caution">
    <text evidence="2">The sequence shown here is derived from an EMBL/GenBank/DDBJ whole genome shotgun (WGS) entry which is preliminary data.</text>
</comment>
<protein>
    <submittedName>
        <fullName evidence="2">Uncharacterized protein</fullName>
    </submittedName>
</protein>
<dbReference type="Proteomes" id="UP000327157">
    <property type="component" value="Chromosome 11"/>
</dbReference>
<proteinExistence type="predicted"/>
<dbReference type="EMBL" id="SMOL01000559">
    <property type="protein sequence ID" value="KAB2606221.1"/>
    <property type="molecule type" value="Genomic_DNA"/>
</dbReference>
<accession>A0A5N5FX93</accession>
<organism evidence="2 3">
    <name type="scientific">Pyrus ussuriensis x Pyrus communis</name>
    <dbReference type="NCBI Taxonomy" id="2448454"/>
    <lineage>
        <taxon>Eukaryota</taxon>
        <taxon>Viridiplantae</taxon>
        <taxon>Streptophyta</taxon>
        <taxon>Embryophyta</taxon>
        <taxon>Tracheophyta</taxon>
        <taxon>Spermatophyta</taxon>
        <taxon>Magnoliopsida</taxon>
        <taxon>eudicotyledons</taxon>
        <taxon>Gunneridae</taxon>
        <taxon>Pentapetalae</taxon>
        <taxon>rosids</taxon>
        <taxon>fabids</taxon>
        <taxon>Rosales</taxon>
        <taxon>Rosaceae</taxon>
        <taxon>Amygdaloideae</taxon>
        <taxon>Maleae</taxon>
        <taxon>Pyrus</taxon>
    </lineage>
</organism>
<evidence type="ECO:0000313" key="2">
    <source>
        <dbReference type="EMBL" id="KAB2606221.1"/>
    </source>
</evidence>
<keyword evidence="3" id="KW-1185">Reference proteome</keyword>
<evidence type="ECO:0000256" key="1">
    <source>
        <dbReference type="SAM" id="MobiDB-lite"/>
    </source>
</evidence>
<evidence type="ECO:0000313" key="3">
    <source>
        <dbReference type="Proteomes" id="UP000327157"/>
    </source>
</evidence>